<evidence type="ECO:0000259" key="6">
    <source>
        <dbReference type="Pfam" id="PF00327"/>
    </source>
</evidence>
<dbReference type="InterPro" id="IPR016082">
    <property type="entry name" value="Ribosomal_uL30_ferredoxin-like"/>
</dbReference>
<evidence type="ECO:0000256" key="1">
    <source>
        <dbReference type="ARBA" id="ARBA00007594"/>
    </source>
</evidence>
<evidence type="ECO:0000256" key="2">
    <source>
        <dbReference type="ARBA" id="ARBA00011838"/>
    </source>
</evidence>
<comment type="subunit">
    <text evidence="2 5">Part of the 50S ribosomal subunit.</text>
</comment>
<dbReference type="SUPFAM" id="SSF55129">
    <property type="entry name" value="Ribosomal protein L30p/L7e"/>
    <property type="match status" value="1"/>
</dbReference>
<dbReference type="InterPro" id="IPR005996">
    <property type="entry name" value="Ribosomal_uL30_bac-type"/>
</dbReference>
<dbReference type="Pfam" id="PF00327">
    <property type="entry name" value="Ribosomal_L30"/>
    <property type="match status" value="1"/>
</dbReference>
<dbReference type="Gene3D" id="3.30.1390.20">
    <property type="entry name" value="Ribosomal protein L30, ferredoxin-like fold domain"/>
    <property type="match status" value="1"/>
</dbReference>
<dbReference type="FunFam" id="3.30.1390.20:FF:000001">
    <property type="entry name" value="50S ribosomal protein L30"/>
    <property type="match status" value="1"/>
</dbReference>
<comment type="caution">
    <text evidence="7">The sequence shown here is derived from an EMBL/GenBank/DDBJ whole genome shotgun (WGS) entry which is preliminary data.</text>
</comment>
<keyword evidence="4 5" id="KW-0687">Ribonucleoprotein</keyword>
<protein>
    <recommendedName>
        <fullName evidence="5">Large ribosomal subunit protein uL30</fullName>
    </recommendedName>
</protein>
<dbReference type="PANTHER" id="PTHR15892:SF2">
    <property type="entry name" value="LARGE RIBOSOMAL SUBUNIT PROTEIN UL30M"/>
    <property type="match status" value="1"/>
</dbReference>
<dbReference type="CDD" id="cd01658">
    <property type="entry name" value="Ribosomal_L30"/>
    <property type="match status" value="1"/>
</dbReference>
<evidence type="ECO:0000256" key="5">
    <source>
        <dbReference type="HAMAP-Rule" id="MF_01371"/>
    </source>
</evidence>
<evidence type="ECO:0000256" key="3">
    <source>
        <dbReference type="ARBA" id="ARBA00022980"/>
    </source>
</evidence>
<reference evidence="8" key="1">
    <citation type="submission" date="2016-06" db="EMBL/GenBank/DDBJ databases">
        <authorList>
            <person name="Nascimento L."/>
            <person name="Pereira R.V."/>
            <person name="Martins L.F."/>
            <person name="Quaggio R.B."/>
            <person name="Silva A.M."/>
            <person name="Setubal J.C."/>
        </authorList>
    </citation>
    <scope>NUCLEOTIDE SEQUENCE [LARGE SCALE GENOMIC DNA]</scope>
</reference>
<dbReference type="GO" id="GO:0006412">
    <property type="term" value="P:translation"/>
    <property type="evidence" value="ECO:0007669"/>
    <property type="project" value="UniProtKB-UniRule"/>
</dbReference>
<evidence type="ECO:0000313" key="8">
    <source>
        <dbReference type="Proteomes" id="UP000196475"/>
    </source>
</evidence>
<sequence length="62" mass="7014">MAKKLQITLKRSLIGRTPKQRATTAALGLRKINQVVIHPDNPAIRGMIDKVKHMVEVKEIEE</sequence>
<evidence type="ECO:0000313" key="7">
    <source>
        <dbReference type="EMBL" id="OUM87972.1"/>
    </source>
</evidence>
<name>A0A1Y3PKU7_9BACI</name>
<dbReference type="GO" id="GO:0003735">
    <property type="term" value="F:structural constituent of ribosome"/>
    <property type="evidence" value="ECO:0007669"/>
    <property type="project" value="InterPro"/>
</dbReference>
<proteinExistence type="inferred from homology"/>
<dbReference type="EMBL" id="LZRT01000067">
    <property type="protein sequence ID" value="OUM87972.1"/>
    <property type="molecule type" value="Genomic_DNA"/>
</dbReference>
<dbReference type="Proteomes" id="UP000196475">
    <property type="component" value="Unassembled WGS sequence"/>
</dbReference>
<dbReference type="HAMAP" id="MF_01371_B">
    <property type="entry name" value="Ribosomal_uL30_B"/>
    <property type="match status" value="1"/>
</dbReference>
<dbReference type="InterPro" id="IPR036919">
    <property type="entry name" value="Ribo_uL30_ferredoxin-like_sf"/>
</dbReference>
<comment type="similarity">
    <text evidence="1 5">Belongs to the universal ribosomal protein uL30 family.</text>
</comment>
<dbReference type="PIRSF" id="PIRSF002211">
    <property type="entry name" value="Ribosomal_L30_bac-type"/>
    <property type="match status" value="1"/>
</dbReference>
<dbReference type="GO" id="GO:0022625">
    <property type="term" value="C:cytosolic large ribosomal subunit"/>
    <property type="evidence" value="ECO:0007669"/>
    <property type="project" value="TreeGrafter"/>
</dbReference>
<keyword evidence="3 5" id="KW-0689">Ribosomal protein</keyword>
<organism evidence="7 8">
    <name type="scientific">Bacillus thermozeamaize</name>
    <dbReference type="NCBI Taxonomy" id="230954"/>
    <lineage>
        <taxon>Bacteria</taxon>
        <taxon>Bacillati</taxon>
        <taxon>Bacillota</taxon>
        <taxon>Bacilli</taxon>
        <taxon>Bacillales</taxon>
        <taxon>Bacillaceae</taxon>
        <taxon>Bacillus</taxon>
    </lineage>
</organism>
<dbReference type="PANTHER" id="PTHR15892">
    <property type="entry name" value="MITOCHONDRIAL RIBOSOMAL PROTEIN L30"/>
    <property type="match status" value="1"/>
</dbReference>
<gene>
    <name evidence="5" type="primary">rpmD</name>
    <name evidence="7" type="ORF">BAA01_11105</name>
</gene>
<feature type="domain" description="Large ribosomal subunit protein uL30-like ferredoxin-like fold" evidence="6">
    <location>
        <begin position="5"/>
        <end position="55"/>
    </location>
</feature>
<dbReference type="NCBIfam" id="TIGR01308">
    <property type="entry name" value="rpmD_bact"/>
    <property type="match status" value="1"/>
</dbReference>
<evidence type="ECO:0000256" key="4">
    <source>
        <dbReference type="ARBA" id="ARBA00023274"/>
    </source>
</evidence>
<dbReference type="AlphaFoldDB" id="A0A1Y3PKU7"/>
<accession>A0A1Y3PKU7</accession>